<proteinExistence type="predicted"/>
<protein>
    <submittedName>
        <fullName evidence="2">Uncharacterized protein</fullName>
    </submittedName>
</protein>
<evidence type="ECO:0000256" key="1">
    <source>
        <dbReference type="SAM" id="MobiDB-lite"/>
    </source>
</evidence>
<feature type="compositionally biased region" description="Acidic residues" evidence="1">
    <location>
        <begin position="556"/>
        <end position="572"/>
    </location>
</feature>
<dbReference type="AlphaFoldDB" id="A0A3N4HPC3"/>
<organism evidence="2 3">
    <name type="scientific">Ascobolus immersus RN42</name>
    <dbReference type="NCBI Taxonomy" id="1160509"/>
    <lineage>
        <taxon>Eukaryota</taxon>
        <taxon>Fungi</taxon>
        <taxon>Dikarya</taxon>
        <taxon>Ascomycota</taxon>
        <taxon>Pezizomycotina</taxon>
        <taxon>Pezizomycetes</taxon>
        <taxon>Pezizales</taxon>
        <taxon>Ascobolaceae</taxon>
        <taxon>Ascobolus</taxon>
    </lineage>
</organism>
<dbReference type="EMBL" id="ML119759">
    <property type="protein sequence ID" value="RPA75675.1"/>
    <property type="molecule type" value="Genomic_DNA"/>
</dbReference>
<keyword evidence="3" id="KW-1185">Reference proteome</keyword>
<evidence type="ECO:0000313" key="2">
    <source>
        <dbReference type="EMBL" id="RPA75675.1"/>
    </source>
</evidence>
<gene>
    <name evidence="2" type="ORF">BJ508DRAFT_311765</name>
</gene>
<reference evidence="2 3" key="1">
    <citation type="journal article" date="2018" name="Nat. Ecol. Evol.">
        <title>Pezizomycetes genomes reveal the molecular basis of ectomycorrhizal truffle lifestyle.</title>
        <authorList>
            <person name="Murat C."/>
            <person name="Payen T."/>
            <person name="Noel B."/>
            <person name="Kuo A."/>
            <person name="Morin E."/>
            <person name="Chen J."/>
            <person name="Kohler A."/>
            <person name="Krizsan K."/>
            <person name="Balestrini R."/>
            <person name="Da Silva C."/>
            <person name="Montanini B."/>
            <person name="Hainaut M."/>
            <person name="Levati E."/>
            <person name="Barry K.W."/>
            <person name="Belfiori B."/>
            <person name="Cichocki N."/>
            <person name="Clum A."/>
            <person name="Dockter R.B."/>
            <person name="Fauchery L."/>
            <person name="Guy J."/>
            <person name="Iotti M."/>
            <person name="Le Tacon F."/>
            <person name="Lindquist E.A."/>
            <person name="Lipzen A."/>
            <person name="Malagnac F."/>
            <person name="Mello A."/>
            <person name="Molinier V."/>
            <person name="Miyauchi S."/>
            <person name="Poulain J."/>
            <person name="Riccioni C."/>
            <person name="Rubini A."/>
            <person name="Sitrit Y."/>
            <person name="Splivallo R."/>
            <person name="Traeger S."/>
            <person name="Wang M."/>
            <person name="Zifcakova L."/>
            <person name="Wipf D."/>
            <person name="Zambonelli A."/>
            <person name="Paolocci F."/>
            <person name="Nowrousian M."/>
            <person name="Ottonello S."/>
            <person name="Baldrian P."/>
            <person name="Spatafora J.W."/>
            <person name="Henrissat B."/>
            <person name="Nagy L.G."/>
            <person name="Aury J.M."/>
            <person name="Wincker P."/>
            <person name="Grigoriev I.V."/>
            <person name="Bonfante P."/>
            <person name="Martin F.M."/>
        </authorList>
    </citation>
    <scope>NUCLEOTIDE SEQUENCE [LARGE SCALE GENOMIC DNA]</scope>
    <source>
        <strain evidence="2 3">RN42</strain>
    </source>
</reference>
<accession>A0A3N4HPC3</accession>
<dbReference type="Proteomes" id="UP000275078">
    <property type="component" value="Unassembled WGS sequence"/>
</dbReference>
<sequence>MCAEYRGPSAKETNALELCLRQRSCNLSSTCRPSISSALLSYSINCLTMSYQSRTPSSPSKRVCRPLLYSEALRRGLPEARVPRNLFCKLPFEIYLMIADILLPDMHAVYNNIRILHPFFSLRQTCRTLNNIFSPHTFPHLKLYFTFLADKLESSYRDIDPEMPDGDYSMGTHESALALVSRAKAVARHIVSLGFYWMRAFLKAWDSEPRTRYRVAVERDWNWYDRQNRHFCKREWRSYEDHHFSVNKYGHPHCGCAYKASEFGIEGWHEDPARRERLIRNWLWVQLLRGVIKTFDTGEWHSQDPDDQAYESDTISIDGEVCNSTPTHGLCEKERLAMLRFLLSDFVPSLGDGVYESGDDYEGSGFNSDVSCEMCSGYYPGFDRSDHLYGRYGKLDRRGPNDETGAILSKDEVWYEQIMRLMLDIQHVGCMRVLISLGGLEWRRWTTTRYEEVPNPKPKHGWNHSTWNPRNLSFIGAITDRKGPKRVWNREFVKYLLRDQRIATLVVKIGRLLDSLASRHRRFVQPRVVANPAKEAAIRRANAPPKRTRRSYSYSTDEEEENGANMDLDEQEIQVGVE</sequence>
<feature type="region of interest" description="Disordered" evidence="1">
    <location>
        <begin position="541"/>
        <end position="578"/>
    </location>
</feature>
<evidence type="ECO:0000313" key="3">
    <source>
        <dbReference type="Proteomes" id="UP000275078"/>
    </source>
</evidence>
<name>A0A3N4HPC3_ASCIM</name>